<feature type="compositionally biased region" description="Polar residues" evidence="1">
    <location>
        <begin position="104"/>
        <end position="115"/>
    </location>
</feature>
<sequence>MPTLRTHSSILPMSVSSSQGLTSRRMEDLAITAGFLDFLAAYSASLCSFIFAASAPSPSSSEPKRSRSSSLLVDCRPAGQIRPARMFSNRPADRSKPRARRSFTRTNTRFPTMQR</sequence>
<keyword evidence="3" id="KW-1185">Reference proteome</keyword>
<feature type="region of interest" description="Disordered" evidence="1">
    <location>
        <begin position="54"/>
        <end position="115"/>
    </location>
</feature>
<reference evidence="2" key="1">
    <citation type="submission" date="2025-08" db="UniProtKB">
        <authorList>
            <consortium name="Ensembl"/>
        </authorList>
    </citation>
    <scope>IDENTIFICATION</scope>
</reference>
<proteinExistence type="predicted"/>
<accession>A0A3Q2Y8C1</accession>
<feature type="region of interest" description="Disordered" evidence="1">
    <location>
        <begin position="1"/>
        <end position="22"/>
    </location>
</feature>
<evidence type="ECO:0000256" key="1">
    <source>
        <dbReference type="SAM" id="MobiDB-lite"/>
    </source>
</evidence>
<dbReference type="Proteomes" id="UP000264820">
    <property type="component" value="Unplaced"/>
</dbReference>
<evidence type="ECO:0000313" key="2">
    <source>
        <dbReference type="Ensembl" id="ENSHCOP00000013343.1"/>
    </source>
</evidence>
<dbReference type="Ensembl" id="ENSHCOT00000020641.1">
    <property type="protein sequence ID" value="ENSHCOP00000013343.1"/>
    <property type="gene ID" value="ENSHCOG00000016479.1"/>
</dbReference>
<reference evidence="2" key="2">
    <citation type="submission" date="2025-09" db="UniProtKB">
        <authorList>
            <consortium name="Ensembl"/>
        </authorList>
    </citation>
    <scope>IDENTIFICATION</scope>
</reference>
<name>A0A3Q2Y8C1_HIPCM</name>
<protein>
    <submittedName>
        <fullName evidence="2">Uncharacterized protein</fullName>
    </submittedName>
</protein>
<organism evidence="2 3">
    <name type="scientific">Hippocampus comes</name>
    <name type="common">Tiger tail seahorse</name>
    <dbReference type="NCBI Taxonomy" id="109280"/>
    <lineage>
        <taxon>Eukaryota</taxon>
        <taxon>Metazoa</taxon>
        <taxon>Chordata</taxon>
        <taxon>Craniata</taxon>
        <taxon>Vertebrata</taxon>
        <taxon>Euteleostomi</taxon>
        <taxon>Actinopterygii</taxon>
        <taxon>Neopterygii</taxon>
        <taxon>Teleostei</taxon>
        <taxon>Neoteleostei</taxon>
        <taxon>Acanthomorphata</taxon>
        <taxon>Syngnathiaria</taxon>
        <taxon>Syngnathiformes</taxon>
        <taxon>Syngnathoidei</taxon>
        <taxon>Syngnathidae</taxon>
        <taxon>Hippocampus</taxon>
    </lineage>
</organism>
<evidence type="ECO:0000313" key="3">
    <source>
        <dbReference type="Proteomes" id="UP000264820"/>
    </source>
</evidence>
<dbReference type="GeneTree" id="ENSGT00940000176917"/>
<dbReference type="AlphaFoldDB" id="A0A3Q2Y8C1"/>